<evidence type="ECO:0000313" key="2">
    <source>
        <dbReference type="EMBL" id="DAD98785.1"/>
    </source>
</evidence>
<dbReference type="EMBL" id="BK015267">
    <property type="protein sequence ID" value="DAD98785.1"/>
    <property type="molecule type" value="Genomic_DNA"/>
</dbReference>
<evidence type="ECO:0000256" key="1">
    <source>
        <dbReference type="SAM" id="MobiDB-lite"/>
    </source>
</evidence>
<organism evidence="2">
    <name type="scientific">Siphoviridae sp. ctINK4</name>
    <dbReference type="NCBI Taxonomy" id="2825428"/>
    <lineage>
        <taxon>Viruses</taxon>
        <taxon>Duplodnaviria</taxon>
        <taxon>Heunggongvirae</taxon>
        <taxon>Uroviricota</taxon>
        <taxon>Caudoviricetes</taxon>
    </lineage>
</organism>
<name>A0A8S5NVL3_9CAUD</name>
<accession>A0A8S5NVL3</accession>
<proteinExistence type="predicted"/>
<sequence>MDMEKRKKPLLSNSLARISKRQTSGKRSRSFLQV</sequence>
<feature type="region of interest" description="Disordered" evidence="1">
    <location>
        <begin position="1"/>
        <end position="34"/>
    </location>
</feature>
<feature type="compositionally biased region" description="Basic residues" evidence="1">
    <location>
        <begin position="18"/>
        <end position="34"/>
    </location>
</feature>
<reference evidence="2" key="1">
    <citation type="journal article" date="2021" name="Proc. Natl. Acad. Sci. U.S.A.">
        <title>A Catalog of Tens of Thousands of Viruses from Human Metagenomes Reveals Hidden Associations with Chronic Diseases.</title>
        <authorList>
            <person name="Tisza M.J."/>
            <person name="Buck C.B."/>
        </authorList>
    </citation>
    <scope>NUCLEOTIDE SEQUENCE</scope>
    <source>
        <strain evidence="2">CtINK4</strain>
    </source>
</reference>
<protein>
    <submittedName>
        <fullName evidence="2">Uncharacterized protein</fullName>
    </submittedName>
</protein>